<comment type="caution">
    <text evidence="2">The sequence shown here is derived from an EMBL/GenBank/DDBJ whole genome shotgun (WGS) entry which is preliminary data.</text>
</comment>
<dbReference type="OrthoDB" id="9793637at2"/>
<evidence type="ECO:0000259" key="1">
    <source>
        <dbReference type="Pfam" id="PF01814"/>
    </source>
</evidence>
<protein>
    <recommendedName>
        <fullName evidence="1">Hemerythrin-like domain-containing protein</fullName>
    </recommendedName>
</protein>
<dbReference type="PANTHER" id="PTHR35585">
    <property type="entry name" value="HHE DOMAIN PROTEIN (AFU_ORTHOLOGUE AFUA_4G00730)"/>
    <property type="match status" value="1"/>
</dbReference>
<dbReference type="Gene3D" id="1.20.120.520">
    <property type="entry name" value="nmb1532 protein domain like"/>
    <property type="match status" value="1"/>
</dbReference>
<organism evidence="2 3">
    <name type="scientific">Minwuia thermotolerans</name>
    <dbReference type="NCBI Taxonomy" id="2056226"/>
    <lineage>
        <taxon>Bacteria</taxon>
        <taxon>Pseudomonadati</taxon>
        <taxon>Pseudomonadota</taxon>
        <taxon>Alphaproteobacteria</taxon>
        <taxon>Minwuiales</taxon>
        <taxon>Minwuiaceae</taxon>
        <taxon>Minwuia</taxon>
    </lineage>
</organism>
<proteinExistence type="predicted"/>
<sequence>MRSIIDILKEDHRRVQGVIDDILATTENSEKTREELFEKIKTDLELHTSFEEEVFYPEARKATGMDEEIRDDLKEHKEADQMLDKLSAMSVTSDRWMKELRNLKDALEHHIEDEQGELFPATEKAISEERLQEMGRSYLARRGDDRVRQAG</sequence>
<name>A0A2M9G2G7_9PROT</name>
<feature type="domain" description="Hemerythrin-like" evidence="1">
    <location>
        <begin position="4"/>
        <end position="121"/>
    </location>
</feature>
<dbReference type="RefSeq" id="WP_109793194.1">
    <property type="nucleotide sequence ID" value="NZ_PHIG01000031.1"/>
</dbReference>
<dbReference type="Pfam" id="PF01814">
    <property type="entry name" value="Hemerythrin"/>
    <property type="match status" value="1"/>
</dbReference>
<accession>A0A2M9G2G7</accession>
<keyword evidence="3" id="KW-1185">Reference proteome</keyword>
<reference evidence="2 3" key="1">
    <citation type="submission" date="2017-11" db="EMBL/GenBank/DDBJ databases">
        <title>Draft genome sequence of Rhizobiales bacterium SY3-13.</title>
        <authorList>
            <person name="Sun C."/>
        </authorList>
    </citation>
    <scope>NUCLEOTIDE SEQUENCE [LARGE SCALE GENOMIC DNA]</scope>
    <source>
        <strain evidence="2 3">SY3-13</strain>
    </source>
</reference>
<gene>
    <name evidence="2" type="ORF">CVT23_09100</name>
</gene>
<dbReference type="InterPro" id="IPR012312">
    <property type="entry name" value="Hemerythrin-like"/>
</dbReference>
<evidence type="ECO:0000313" key="3">
    <source>
        <dbReference type="Proteomes" id="UP000229498"/>
    </source>
</evidence>
<dbReference type="Proteomes" id="UP000229498">
    <property type="component" value="Unassembled WGS sequence"/>
</dbReference>
<dbReference type="PANTHER" id="PTHR35585:SF1">
    <property type="entry name" value="HHE DOMAIN PROTEIN (AFU_ORTHOLOGUE AFUA_4G00730)"/>
    <property type="match status" value="1"/>
</dbReference>
<dbReference type="EMBL" id="PHIG01000031">
    <property type="protein sequence ID" value="PJK29917.1"/>
    <property type="molecule type" value="Genomic_DNA"/>
</dbReference>
<evidence type="ECO:0000313" key="2">
    <source>
        <dbReference type="EMBL" id="PJK29917.1"/>
    </source>
</evidence>
<dbReference type="AlphaFoldDB" id="A0A2M9G2G7"/>